<sequence length="89" mass="9965">MIAKKTCSGLEVIIASSEERVWRVMEMERKCISDTMHISKSVVDHFQVQEIPENEIGVSVSRGGMMVVSTIMAKFEDNIVHVLIVVGFP</sequence>
<evidence type="ECO:0000313" key="2">
    <source>
        <dbReference type="Proteomes" id="UP001056120"/>
    </source>
</evidence>
<gene>
    <name evidence="1" type="ORF">L1987_38778</name>
</gene>
<name>A0ACB9HK70_9ASTR</name>
<accession>A0ACB9HK70</accession>
<keyword evidence="2" id="KW-1185">Reference proteome</keyword>
<evidence type="ECO:0000313" key="1">
    <source>
        <dbReference type="EMBL" id="KAI3796114.1"/>
    </source>
</evidence>
<organism evidence="1 2">
    <name type="scientific">Smallanthus sonchifolius</name>
    <dbReference type="NCBI Taxonomy" id="185202"/>
    <lineage>
        <taxon>Eukaryota</taxon>
        <taxon>Viridiplantae</taxon>
        <taxon>Streptophyta</taxon>
        <taxon>Embryophyta</taxon>
        <taxon>Tracheophyta</taxon>
        <taxon>Spermatophyta</taxon>
        <taxon>Magnoliopsida</taxon>
        <taxon>eudicotyledons</taxon>
        <taxon>Gunneridae</taxon>
        <taxon>Pentapetalae</taxon>
        <taxon>asterids</taxon>
        <taxon>campanulids</taxon>
        <taxon>Asterales</taxon>
        <taxon>Asteraceae</taxon>
        <taxon>Asteroideae</taxon>
        <taxon>Heliantheae alliance</taxon>
        <taxon>Millerieae</taxon>
        <taxon>Smallanthus</taxon>
    </lineage>
</organism>
<comment type="caution">
    <text evidence="1">The sequence shown here is derived from an EMBL/GenBank/DDBJ whole genome shotgun (WGS) entry which is preliminary data.</text>
</comment>
<dbReference type="Proteomes" id="UP001056120">
    <property type="component" value="Linkage Group LG12"/>
</dbReference>
<reference evidence="1 2" key="2">
    <citation type="journal article" date="2022" name="Mol. Ecol. Resour.">
        <title>The genomes of chicory, endive, great burdock and yacon provide insights into Asteraceae paleo-polyploidization history and plant inulin production.</title>
        <authorList>
            <person name="Fan W."/>
            <person name="Wang S."/>
            <person name="Wang H."/>
            <person name="Wang A."/>
            <person name="Jiang F."/>
            <person name="Liu H."/>
            <person name="Zhao H."/>
            <person name="Xu D."/>
            <person name="Zhang Y."/>
        </authorList>
    </citation>
    <scope>NUCLEOTIDE SEQUENCE [LARGE SCALE GENOMIC DNA]</scope>
    <source>
        <strain evidence="2">cv. Yunnan</strain>
        <tissue evidence="1">Leaves</tissue>
    </source>
</reference>
<proteinExistence type="predicted"/>
<protein>
    <submittedName>
        <fullName evidence="1">Uncharacterized protein</fullName>
    </submittedName>
</protein>
<dbReference type="EMBL" id="CM042029">
    <property type="protein sequence ID" value="KAI3796114.1"/>
    <property type="molecule type" value="Genomic_DNA"/>
</dbReference>
<reference evidence="2" key="1">
    <citation type="journal article" date="2022" name="Mol. Ecol. Resour.">
        <title>The genomes of chicory, endive, great burdock and yacon provide insights into Asteraceae palaeo-polyploidization history and plant inulin production.</title>
        <authorList>
            <person name="Fan W."/>
            <person name="Wang S."/>
            <person name="Wang H."/>
            <person name="Wang A."/>
            <person name="Jiang F."/>
            <person name="Liu H."/>
            <person name="Zhao H."/>
            <person name="Xu D."/>
            <person name="Zhang Y."/>
        </authorList>
    </citation>
    <scope>NUCLEOTIDE SEQUENCE [LARGE SCALE GENOMIC DNA]</scope>
    <source>
        <strain evidence="2">cv. Yunnan</strain>
    </source>
</reference>